<dbReference type="Pfam" id="PF00069">
    <property type="entry name" value="Pkinase"/>
    <property type="match status" value="1"/>
</dbReference>
<name>A0ABU5GW62_9BACT</name>
<feature type="compositionally biased region" description="Polar residues" evidence="5">
    <location>
        <begin position="486"/>
        <end position="497"/>
    </location>
</feature>
<organism evidence="8 9">
    <name type="scientific">Hyalangium rubrum</name>
    <dbReference type="NCBI Taxonomy" id="3103134"/>
    <lineage>
        <taxon>Bacteria</taxon>
        <taxon>Pseudomonadati</taxon>
        <taxon>Myxococcota</taxon>
        <taxon>Myxococcia</taxon>
        <taxon>Myxococcales</taxon>
        <taxon>Cystobacterineae</taxon>
        <taxon>Archangiaceae</taxon>
        <taxon>Hyalangium</taxon>
    </lineage>
</organism>
<evidence type="ECO:0000256" key="1">
    <source>
        <dbReference type="ARBA" id="ARBA00022679"/>
    </source>
</evidence>
<evidence type="ECO:0000256" key="3">
    <source>
        <dbReference type="ARBA" id="ARBA00022777"/>
    </source>
</evidence>
<evidence type="ECO:0000256" key="6">
    <source>
        <dbReference type="SAM" id="Phobius"/>
    </source>
</evidence>
<keyword evidence="2" id="KW-0547">Nucleotide-binding</keyword>
<sequence length="796" mass="84965">MGGMAELFLAQQPPKPDLVVLKRILPYLSEEPEFVQMFLDEAKIAAQLHHPNIVQVYELGKLDNTIFIAMEFVEGIDLRRVVQEEQKFNATVPYGVAAAICAQVSAGLDYAHAACAVDGRPLDLIHRDISPQNVMIAYDGRVKLVDFGIAKAGAFIEARSKPGVIKGKFLYLSPEQVSQKTLDHRADIFALGTMMYEITTGKSPFAKPTTEGILYAIRSEDPSPPHLLRDDYPTELSRIIMRCLVKDRELRYQRAGEVQEDLEAFLASGIIRQSTDISDYVARLMGEEEERTVLHIPIAAPAGRKDATLPMPAGRREGTAPMAAGLTARPMRRPTGEGVAAPPDYGAEPEPPTQMARPRELPASQTRPPASRDAVEEIRQELEEEFSEEDTGAEPARGREDFEDDAEESTAVGTIPVGFHRPEPGESTVQERGPRRAPPASSVADTLPPPRRSGPGLDRDTEPRGRRPATPPSRQALVEDEEDGAQSISLTQPTLNQRLRHDDDEGSQSVSLTPATVNQRPASRQYAKPAPEEDSVVDTESGLGEGEHTDAAHGYDEDVEDDESTAGYESDLETPAPRNNRGLLLAVAAVVLLLVLGGGLFWALNSGTSDMVEGDGPPPAVPFAPPQPGTPTDTAQGSAPQPEPAPPEAAAPPVAEVAPSAGTGEEGTAAPGTEAALANPTGAPEGTETGTAMGAAVAATGTPVPTEGTGANPDPIPEPPKGVQVKFKTSSTTAVVQVNGKKVEANKVLTLPPGSIRVVFVCSSNRRPNKGSFVKTLKEGVKGLQEFSIPCKKGQR</sequence>
<dbReference type="Proteomes" id="UP001291309">
    <property type="component" value="Unassembled WGS sequence"/>
</dbReference>
<feature type="compositionally biased region" description="Low complexity" evidence="5">
    <location>
        <begin position="651"/>
        <end position="707"/>
    </location>
</feature>
<evidence type="ECO:0000256" key="4">
    <source>
        <dbReference type="ARBA" id="ARBA00022840"/>
    </source>
</evidence>
<comment type="caution">
    <text evidence="8">The sequence shown here is derived from an EMBL/GenBank/DDBJ whole genome shotgun (WGS) entry which is preliminary data.</text>
</comment>
<keyword evidence="9" id="KW-1185">Reference proteome</keyword>
<dbReference type="PANTHER" id="PTHR43289:SF6">
    <property type="entry name" value="SERINE_THREONINE-PROTEIN KINASE NEKL-3"/>
    <property type="match status" value="1"/>
</dbReference>
<feature type="region of interest" description="Disordered" evidence="5">
    <location>
        <begin position="304"/>
        <end position="578"/>
    </location>
</feature>
<feature type="compositionally biased region" description="Polar residues" evidence="5">
    <location>
        <begin position="507"/>
        <end position="522"/>
    </location>
</feature>
<reference evidence="8 9" key="1">
    <citation type="submission" date="2023-12" db="EMBL/GenBank/DDBJ databases">
        <title>the genome sequence of Hyalangium sp. s54d21.</title>
        <authorList>
            <person name="Zhang X."/>
        </authorList>
    </citation>
    <scope>NUCLEOTIDE SEQUENCE [LARGE SCALE GENOMIC DNA]</scope>
    <source>
        <strain evidence="9">s54d21</strain>
    </source>
</reference>
<dbReference type="InterPro" id="IPR000719">
    <property type="entry name" value="Prot_kinase_dom"/>
</dbReference>
<feature type="compositionally biased region" description="Basic and acidic residues" evidence="5">
    <location>
        <begin position="545"/>
        <end position="556"/>
    </location>
</feature>
<evidence type="ECO:0000256" key="2">
    <source>
        <dbReference type="ARBA" id="ARBA00022741"/>
    </source>
</evidence>
<dbReference type="InterPro" id="IPR011009">
    <property type="entry name" value="Kinase-like_dom_sf"/>
</dbReference>
<keyword evidence="1" id="KW-0808">Transferase</keyword>
<dbReference type="Gene3D" id="1.10.510.10">
    <property type="entry name" value="Transferase(Phosphotransferase) domain 1"/>
    <property type="match status" value="1"/>
</dbReference>
<dbReference type="EMBL" id="JAXIVS010000001">
    <property type="protein sequence ID" value="MDY7225286.1"/>
    <property type="molecule type" value="Genomic_DNA"/>
</dbReference>
<feature type="compositionally biased region" description="Pro residues" evidence="5">
    <location>
        <begin position="616"/>
        <end position="629"/>
    </location>
</feature>
<dbReference type="GO" id="GO:0016301">
    <property type="term" value="F:kinase activity"/>
    <property type="evidence" value="ECO:0007669"/>
    <property type="project" value="UniProtKB-KW"/>
</dbReference>
<feature type="compositionally biased region" description="Pro residues" evidence="5">
    <location>
        <begin position="641"/>
        <end position="650"/>
    </location>
</feature>
<dbReference type="Gene3D" id="3.30.200.20">
    <property type="entry name" value="Phosphorylase Kinase, domain 1"/>
    <property type="match status" value="1"/>
</dbReference>
<proteinExistence type="predicted"/>
<keyword evidence="6" id="KW-1133">Transmembrane helix</keyword>
<evidence type="ECO:0000313" key="8">
    <source>
        <dbReference type="EMBL" id="MDY7225286.1"/>
    </source>
</evidence>
<keyword evidence="6" id="KW-0812">Transmembrane</keyword>
<feature type="compositionally biased region" description="Low complexity" evidence="5">
    <location>
        <begin position="630"/>
        <end position="640"/>
    </location>
</feature>
<protein>
    <submittedName>
        <fullName evidence="8">Protein kinase</fullName>
    </submittedName>
</protein>
<feature type="region of interest" description="Disordered" evidence="5">
    <location>
        <begin position="612"/>
        <end position="720"/>
    </location>
</feature>
<feature type="domain" description="Protein kinase" evidence="7">
    <location>
        <begin position="1"/>
        <end position="266"/>
    </location>
</feature>
<keyword evidence="3 8" id="KW-0418">Kinase</keyword>
<feature type="transmembrane region" description="Helical" evidence="6">
    <location>
        <begin position="583"/>
        <end position="604"/>
    </location>
</feature>
<dbReference type="PROSITE" id="PS00109">
    <property type="entry name" value="PROTEIN_KINASE_TYR"/>
    <property type="match status" value="1"/>
</dbReference>
<keyword evidence="6" id="KW-0472">Membrane</keyword>
<evidence type="ECO:0000256" key="5">
    <source>
        <dbReference type="SAM" id="MobiDB-lite"/>
    </source>
</evidence>
<dbReference type="PROSITE" id="PS50011">
    <property type="entry name" value="PROTEIN_KINASE_DOM"/>
    <property type="match status" value="1"/>
</dbReference>
<evidence type="ECO:0000313" key="9">
    <source>
        <dbReference type="Proteomes" id="UP001291309"/>
    </source>
</evidence>
<dbReference type="InterPro" id="IPR008266">
    <property type="entry name" value="Tyr_kinase_AS"/>
</dbReference>
<dbReference type="PANTHER" id="PTHR43289">
    <property type="entry name" value="MITOGEN-ACTIVATED PROTEIN KINASE KINASE KINASE 20-RELATED"/>
    <property type="match status" value="1"/>
</dbReference>
<accession>A0ABU5GW62</accession>
<feature type="compositionally biased region" description="Acidic residues" evidence="5">
    <location>
        <begin position="382"/>
        <end position="392"/>
    </location>
</feature>
<keyword evidence="4" id="KW-0067">ATP-binding</keyword>
<dbReference type="CDD" id="cd14014">
    <property type="entry name" value="STKc_PknB_like"/>
    <property type="match status" value="1"/>
</dbReference>
<evidence type="ECO:0000259" key="7">
    <source>
        <dbReference type="PROSITE" id="PS50011"/>
    </source>
</evidence>
<gene>
    <name evidence="8" type="ORF">SYV04_02790</name>
</gene>
<dbReference type="SUPFAM" id="SSF56112">
    <property type="entry name" value="Protein kinase-like (PK-like)"/>
    <property type="match status" value="1"/>
</dbReference>